<dbReference type="EMBL" id="AHNQ02000057">
    <property type="protein sequence ID" value="EKO22735.1"/>
    <property type="molecule type" value="Genomic_DNA"/>
</dbReference>
<protein>
    <submittedName>
        <fullName evidence="1">Uncharacterized protein</fullName>
    </submittedName>
</protein>
<name>A0A0F6H3H2_LEPIR</name>
<dbReference type="Proteomes" id="UP000006324">
    <property type="component" value="Unassembled WGS sequence"/>
</dbReference>
<comment type="caution">
    <text evidence="1">The sequence shown here is derived from an EMBL/GenBank/DDBJ whole genome shotgun (WGS) entry which is preliminary data.</text>
</comment>
<evidence type="ECO:0000313" key="2">
    <source>
        <dbReference type="Proteomes" id="UP000006324"/>
    </source>
</evidence>
<gene>
    <name evidence="1" type="ORF">LEP1GSC104_1405</name>
</gene>
<accession>A0A0F6H3H2</accession>
<dbReference type="AlphaFoldDB" id="A0A0F6H3H2"/>
<organism evidence="1 2">
    <name type="scientific">Leptospira interrogans str. UI 12621</name>
    <dbReference type="NCBI Taxonomy" id="1049937"/>
    <lineage>
        <taxon>Bacteria</taxon>
        <taxon>Pseudomonadati</taxon>
        <taxon>Spirochaetota</taxon>
        <taxon>Spirochaetia</taxon>
        <taxon>Leptospirales</taxon>
        <taxon>Leptospiraceae</taxon>
        <taxon>Leptospira</taxon>
    </lineage>
</organism>
<proteinExistence type="predicted"/>
<sequence length="37" mass="4286">MVNLEMLQSDFENVVTSSISKKEIDFNIVMILKNLLE</sequence>
<reference evidence="1 2" key="1">
    <citation type="submission" date="2012-09" db="EMBL/GenBank/DDBJ databases">
        <authorList>
            <person name="Harkins D.M."/>
            <person name="Durkin A.S."/>
            <person name="Brinkac L.M."/>
            <person name="Selengut J.D."/>
            <person name="Sanka R."/>
            <person name="DePew J."/>
            <person name="Purushe J."/>
            <person name="Chanthongthip A."/>
            <person name="Lattana O."/>
            <person name="Phetsouvanh R."/>
            <person name="Newton P.N."/>
            <person name="Vinetz J.M."/>
            <person name="Sutton G.G."/>
            <person name="Nelson W.C."/>
            <person name="Fouts D.E."/>
        </authorList>
    </citation>
    <scope>NUCLEOTIDE SEQUENCE [LARGE SCALE GENOMIC DNA]</scope>
    <source>
        <strain evidence="1 2">UI 12621</strain>
    </source>
</reference>
<evidence type="ECO:0000313" key="1">
    <source>
        <dbReference type="EMBL" id="EKO22735.1"/>
    </source>
</evidence>